<gene>
    <name evidence="4" type="ORF">GCM10009765_51860</name>
</gene>
<dbReference type="CDD" id="cd07389">
    <property type="entry name" value="MPP_PhoD"/>
    <property type="match status" value="1"/>
</dbReference>
<sequence>MLSAGLVAGALAVPGIAAAAVVRSGRPVLTHGLQSGDVTATSGTVWARADRPARLLVEYGSDPEFRRARRILGPVVTPRTDLTGKTILPALPPARDVHYRITPIDLHDSTLTGQSQTGHFRTAPIARGDVSFLWAGDLAGQGWGIDTARGGFRIFSAMRKLNPDFYICNGDNIYADNPIKETVPLPDGSTWRNLVTVEKSKVAETLTEYRGNYKYNLMDQNLREFYSQVAQIQQWDDHETHNNWYPGQILDDPQYTEKRMDVLASRARRAFHEFTPINPVYDPQGRVYRVLHHGPLLDVFVLDMRTFRDANSTDALPYDNGGILGRYQAEWLKRELAASTATWKVISNDMPLGMVVPDGTDHFEAVSQGDPGHPLGREIQIADILSFLKRQDIRNVVWLTTDVHYTAAQYFDPEKAAFPDFHPFWQFVAGPLNAGAFPPDKLDGTFGVQQVFVKAPTVANTSPASEFQFFGQVSINGASKDLTVRLRDNSGAAVWSTTLHARHR</sequence>
<organism evidence="4 5">
    <name type="scientific">Fodinicola feengrottensis</name>
    <dbReference type="NCBI Taxonomy" id="435914"/>
    <lineage>
        <taxon>Bacteria</taxon>
        <taxon>Bacillati</taxon>
        <taxon>Actinomycetota</taxon>
        <taxon>Actinomycetes</taxon>
        <taxon>Mycobacteriales</taxon>
        <taxon>Fodinicola</taxon>
    </lineage>
</organism>
<dbReference type="InterPro" id="IPR029052">
    <property type="entry name" value="Metallo-depent_PP-like"/>
</dbReference>
<dbReference type="InterPro" id="IPR032093">
    <property type="entry name" value="PhoD_N"/>
</dbReference>
<dbReference type="Gene3D" id="3.60.21.70">
    <property type="entry name" value="PhoD-like phosphatase"/>
    <property type="match status" value="1"/>
</dbReference>
<evidence type="ECO:0000256" key="1">
    <source>
        <dbReference type="SAM" id="SignalP"/>
    </source>
</evidence>
<dbReference type="InterPro" id="IPR052900">
    <property type="entry name" value="Phospholipid_Metab_Enz"/>
</dbReference>
<name>A0ABN2HZS6_9ACTN</name>
<evidence type="ECO:0000313" key="5">
    <source>
        <dbReference type="Proteomes" id="UP001500618"/>
    </source>
</evidence>
<reference evidence="4 5" key="1">
    <citation type="journal article" date="2019" name="Int. J. Syst. Evol. Microbiol.">
        <title>The Global Catalogue of Microorganisms (GCM) 10K type strain sequencing project: providing services to taxonomists for standard genome sequencing and annotation.</title>
        <authorList>
            <consortium name="The Broad Institute Genomics Platform"/>
            <consortium name="The Broad Institute Genome Sequencing Center for Infectious Disease"/>
            <person name="Wu L."/>
            <person name="Ma J."/>
        </authorList>
    </citation>
    <scope>NUCLEOTIDE SEQUENCE [LARGE SCALE GENOMIC DNA]</scope>
    <source>
        <strain evidence="4 5">JCM 14718</strain>
    </source>
</reference>
<dbReference type="PANTHER" id="PTHR43606:SF1">
    <property type="entry name" value="PHOD-LIKE PHOSPHATASE METALLOPHOSPHATASE DOMAIN-CONTAINING PROTEIN"/>
    <property type="match status" value="1"/>
</dbReference>
<comment type="caution">
    <text evidence="4">The sequence shown here is derived from an EMBL/GenBank/DDBJ whole genome shotgun (WGS) entry which is preliminary data.</text>
</comment>
<dbReference type="EMBL" id="BAAANY010000020">
    <property type="protein sequence ID" value="GAA1696238.1"/>
    <property type="molecule type" value="Genomic_DNA"/>
</dbReference>
<dbReference type="PANTHER" id="PTHR43606">
    <property type="entry name" value="PHOSPHATASE, PUTATIVE (AFU_ORTHOLOGUE AFUA_6G08710)-RELATED"/>
    <property type="match status" value="1"/>
</dbReference>
<keyword evidence="1" id="KW-0732">Signal</keyword>
<feature type="domain" description="Phospholipase D N-terminal" evidence="3">
    <location>
        <begin position="31"/>
        <end position="122"/>
    </location>
</feature>
<dbReference type="InterPro" id="IPR018946">
    <property type="entry name" value="PhoD-like_MPP"/>
</dbReference>
<evidence type="ECO:0000259" key="2">
    <source>
        <dbReference type="Pfam" id="PF09423"/>
    </source>
</evidence>
<dbReference type="Pfam" id="PF09423">
    <property type="entry name" value="PhoD"/>
    <property type="match status" value="1"/>
</dbReference>
<dbReference type="Proteomes" id="UP001500618">
    <property type="component" value="Unassembled WGS sequence"/>
</dbReference>
<accession>A0ABN2HZS6</accession>
<dbReference type="SUPFAM" id="SSF56300">
    <property type="entry name" value="Metallo-dependent phosphatases"/>
    <property type="match status" value="1"/>
</dbReference>
<feature type="signal peptide" evidence="1">
    <location>
        <begin position="1"/>
        <end position="19"/>
    </location>
</feature>
<dbReference type="Pfam" id="PF16655">
    <property type="entry name" value="PhoD_N"/>
    <property type="match status" value="1"/>
</dbReference>
<dbReference type="Gene3D" id="2.60.40.380">
    <property type="entry name" value="Purple acid phosphatase-like, N-terminal"/>
    <property type="match status" value="1"/>
</dbReference>
<feature type="chain" id="PRO_5046412792" evidence="1">
    <location>
        <begin position="20"/>
        <end position="504"/>
    </location>
</feature>
<proteinExistence type="predicted"/>
<protein>
    <submittedName>
        <fullName evidence="4">Alkaline phosphatase D family protein</fullName>
    </submittedName>
</protein>
<evidence type="ECO:0000259" key="3">
    <source>
        <dbReference type="Pfam" id="PF16655"/>
    </source>
</evidence>
<feature type="domain" description="PhoD-like phosphatase metallophosphatase" evidence="2">
    <location>
        <begin position="138"/>
        <end position="485"/>
    </location>
</feature>
<evidence type="ECO:0000313" key="4">
    <source>
        <dbReference type="EMBL" id="GAA1696238.1"/>
    </source>
</evidence>
<dbReference type="InterPro" id="IPR038607">
    <property type="entry name" value="PhoD-like_sf"/>
</dbReference>
<keyword evidence="5" id="KW-1185">Reference proteome</keyword>